<dbReference type="Pfam" id="PF13174">
    <property type="entry name" value="TPR_6"/>
    <property type="match status" value="1"/>
</dbReference>
<dbReference type="SUPFAM" id="SSF48452">
    <property type="entry name" value="TPR-like"/>
    <property type="match status" value="1"/>
</dbReference>
<dbReference type="RefSeq" id="WP_050754835.1">
    <property type="nucleotide sequence ID" value="NZ_CABKOI010000018.1"/>
</dbReference>
<name>A0A2N3PL24_9HELI</name>
<dbReference type="AlphaFoldDB" id="A0A2N3PL24"/>
<dbReference type="GeneID" id="97289842"/>
<dbReference type="STRING" id="556267.HWAG_01426"/>
<reference evidence="2 3" key="1">
    <citation type="submission" date="2016-07" db="EMBL/GenBank/DDBJ databases">
        <title>Detection of Helicobacter winghamensis from caecal content of red fox (Vulpes vulpes).</title>
        <authorList>
            <person name="Zanoni R.G."/>
            <person name="Florio D."/>
            <person name="Caffara M."/>
            <person name="Renzi M."/>
            <person name="Parisi A."/>
            <person name="Pasquali F."/>
            <person name="Manfreda G."/>
        </authorList>
    </citation>
    <scope>NUCLEOTIDE SEQUENCE [LARGE SCALE GENOMIC DNA]</scope>
    <source>
        <strain evidence="2 3">295_13</strain>
    </source>
</reference>
<evidence type="ECO:0000256" key="1">
    <source>
        <dbReference type="SAM" id="Coils"/>
    </source>
</evidence>
<organism evidence="2 3">
    <name type="scientific">Helicobacter winghamensis</name>
    <dbReference type="NCBI Taxonomy" id="157268"/>
    <lineage>
        <taxon>Bacteria</taxon>
        <taxon>Pseudomonadati</taxon>
        <taxon>Campylobacterota</taxon>
        <taxon>Epsilonproteobacteria</taxon>
        <taxon>Campylobacterales</taxon>
        <taxon>Helicobacteraceae</taxon>
        <taxon>Helicobacter</taxon>
    </lineage>
</organism>
<gene>
    <name evidence="2" type="ORF">BCM31_04150</name>
</gene>
<dbReference type="OrthoDB" id="5338882at2"/>
<evidence type="ECO:0000313" key="3">
    <source>
        <dbReference type="Proteomes" id="UP000233350"/>
    </source>
</evidence>
<dbReference type="Proteomes" id="UP000233350">
    <property type="component" value="Unassembled WGS sequence"/>
</dbReference>
<sequence>MQKLFASSLVVASLVFGQEPSAFNAGGIAPQRTESQIFNEKLFNLSTQVRNLEESQEGLKSVFEGQLQRVQDIASRIELLKGENNATITGIKEHVDSNFALQNENIEKIKQSISALGALIKKTNTQMQGEIDSLREKVAELESAQVATTNNVESKKEINNTADNVAETIKDVQDSKIDDGIEQSVLNEVESAFVSAPINSSANTTVSASESLSVGALIASVESNATQIKMPSYETEELKPLNAQSIESLPVDKEINKVGEKKDIQANINKKIKDSKEIEKVEPKVLENIESKNNITKTPEIKDLKKIPLASVFKEGEQFYKDKNYQKADEYLQVAVKGNYKPARGNYLLGEVAFEQKRYEDAIYYYKTSATRYDKADYMPRLMLHSAKSFEALKEKDNAKRFLETLIALYPTSSEAKEAKKLIK</sequence>
<protein>
    <submittedName>
        <fullName evidence="2">Uncharacterized protein</fullName>
    </submittedName>
</protein>
<dbReference type="EMBL" id="MBPK01000004">
    <property type="protein sequence ID" value="PKT82407.1"/>
    <property type="molecule type" value="Genomic_DNA"/>
</dbReference>
<dbReference type="InterPro" id="IPR011990">
    <property type="entry name" value="TPR-like_helical_dom_sf"/>
</dbReference>
<comment type="caution">
    <text evidence="2">The sequence shown here is derived from an EMBL/GenBank/DDBJ whole genome shotgun (WGS) entry which is preliminary data.</text>
</comment>
<dbReference type="Gene3D" id="1.25.40.10">
    <property type="entry name" value="Tetratricopeptide repeat domain"/>
    <property type="match status" value="1"/>
</dbReference>
<keyword evidence="1" id="KW-0175">Coiled coil</keyword>
<evidence type="ECO:0000313" key="2">
    <source>
        <dbReference type="EMBL" id="PKT82407.1"/>
    </source>
</evidence>
<keyword evidence="3" id="KW-1185">Reference proteome</keyword>
<accession>A0A2N3PL24</accession>
<dbReference type="InterPro" id="IPR019734">
    <property type="entry name" value="TPR_rpt"/>
</dbReference>
<proteinExistence type="predicted"/>
<feature type="coiled-coil region" evidence="1">
    <location>
        <begin position="124"/>
        <end position="151"/>
    </location>
</feature>